<comment type="caution">
    <text evidence="1">The sequence shown here is derived from an EMBL/GenBank/DDBJ whole genome shotgun (WGS) entry which is preliminary data.</text>
</comment>
<keyword evidence="2" id="KW-1185">Reference proteome</keyword>
<dbReference type="AlphaFoldDB" id="A0A101MI00"/>
<gene>
    <name evidence="1" type="ORF">ACN42_g6154</name>
</gene>
<name>A0A101MI00_PENFR</name>
<reference evidence="1 2" key="1">
    <citation type="submission" date="2015-10" db="EMBL/GenBank/DDBJ databases">
        <title>Genome sequencing of Penicillium freii.</title>
        <authorList>
            <person name="Nguyen H.D."/>
            <person name="Visagie C.M."/>
            <person name="Seifert K.A."/>
        </authorList>
    </citation>
    <scope>NUCLEOTIDE SEQUENCE [LARGE SCALE GENOMIC DNA]</scope>
    <source>
        <strain evidence="1 2">DAOM 242723</strain>
    </source>
</reference>
<dbReference type="Proteomes" id="UP000055045">
    <property type="component" value="Unassembled WGS sequence"/>
</dbReference>
<proteinExistence type="predicted"/>
<dbReference type="EMBL" id="LLXE01000153">
    <property type="protein sequence ID" value="KUM60954.1"/>
    <property type="molecule type" value="Genomic_DNA"/>
</dbReference>
<evidence type="ECO:0000313" key="2">
    <source>
        <dbReference type="Proteomes" id="UP000055045"/>
    </source>
</evidence>
<organism evidence="1 2">
    <name type="scientific">Penicillium freii</name>
    <dbReference type="NCBI Taxonomy" id="48697"/>
    <lineage>
        <taxon>Eukaryota</taxon>
        <taxon>Fungi</taxon>
        <taxon>Dikarya</taxon>
        <taxon>Ascomycota</taxon>
        <taxon>Pezizomycotina</taxon>
        <taxon>Eurotiomycetes</taxon>
        <taxon>Eurotiomycetidae</taxon>
        <taxon>Eurotiales</taxon>
        <taxon>Aspergillaceae</taxon>
        <taxon>Penicillium</taxon>
    </lineage>
</organism>
<protein>
    <submittedName>
        <fullName evidence="1">Uncharacterized protein</fullName>
    </submittedName>
</protein>
<accession>A0A101MI00</accession>
<sequence>MRRRATCFCFVPPQFPSFRTGCFAVLVFSFFICHQGRKASWRGFLMIVVLDSNDHFLLESGFSGVGFLILGYHFVQKYCSTEFILNAT</sequence>
<evidence type="ECO:0000313" key="1">
    <source>
        <dbReference type="EMBL" id="KUM60954.1"/>
    </source>
</evidence>